<sequence>MAWFVPPLRVSSGRSPAEGRVLDWLARLGDEWTVLHSLGVLNHPFKRWAEIDVLVIGPPGLLVLEVKGGRIARRQGVWEFTDRTGRTTRRREGPFDQAGGAHGAIRRTLIEAGALARSQSSGYAVILPDVTLGGGVYDADVNILLDASSAWSHPARVLTRWCGYWSDRTGQADGLSQGDVESIVEALRGDLDLRPALSLVADDVEEELTRLTRQQGRVLSAAAENPRLLVSGRAGTGKTLLAMAEANRLAQDGRRVLLACSSPVLARRLSGIGSDARVDVRHYDRRTAAVSGAGNTTYDAVVIDEAQDLGPSWANLVETHADGGRVHGTWRLFHDPEQDLLGLPGDLTQALPSGVSRISLTLNCRNTRQIAVAASLLTRTQLDVEAPVTGAAVEMRWWDEPDARADLLAAEVRALARSLPLPRIAVLTRNPIPDSELAALRRASGVPVRRLAATAHESAVVVATAEEFKGLEASAVVVLIDSLAGPTDRRHAYVACTRARAHLTLLLHESTRAAYSEGARWFGRMLTSRTERET</sequence>
<gene>
    <name evidence="2" type="ORF">WG925_18430</name>
</gene>
<dbReference type="RefSeq" id="WP_346104212.1">
    <property type="nucleotide sequence ID" value="NZ_BAAAOD010000031.1"/>
</dbReference>
<accession>A0ABU9AH45</accession>
<dbReference type="InterPro" id="IPR000212">
    <property type="entry name" value="DNA_helicase_UvrD/REP"/>
</dbReference>
<name>A0ABU9AH45_PSEA5</name>
<dbReference type="PANTHER" id="PTHR11070">
    <property type="entry name" value="UVRD / RECB / PCRA DNA HELICASE FAMILY MEMBER"/>
    <property type="match status" value="1"/>
</dbReference>
<dbReference type="InterPro" id="IPR003593">
    <property type="entry name" value="AAA+_ATPase"/>
</dbReference>
<dbReference type="EMBL" id="JBBPIX010000009">
    <property type="protein sequence ID" value="MEK6465721.1"/>
    <property type="molecule type" value="Genomic_DNA"/>
</dbReference>
<evidence type="ECO:0000313" key="2">
    <source>
        <dbReference type="EMBL" id="MEK6465721.1"/>
    </source>
</evidence>
<dbReference type="InterPro" id="IPR027417">
    <property type="entry name" value="P-loop_NTPase"/>
</dbReference>
<proteinExistence type="predicted"/>
<organism evidence="2 3">
    <name type="scientific">Pseudonocardia alni subsp. carboxydivorans</name>
    <dbReference type="NCBI Taxonomy" id="415010"/>
    <lineage>
        <taxon>Bacteria</taxon>
        <taxon>Bacillati</taxon>
        <taxon>Actinomycetota</taxon>
        <taxon>Actinomycetes</taxon>
        <taxon>Pseudonocardiales</taxon>
        <taxon>Pseudonocardiaceae</taxon>
        <taxon>Pseudonocardia</taxon>
    </lineage>
</organism>
<evidence type="ECO:0000313" key="3">
    <source>
        <dbReference type="Proteomes" id="UP001367513"/>
    </source>
</evidence>
<dbReference type="Pfam" id="PF08378">
    <property type="entry name" value="NERD"/>
    <property type="match status" value="1"/>
</dbReference>
<evidence type="ECO:0000259" key="1">
    <source>
        <dbReference type="SMART" id="SM00382"/>
    </source>
</evidence>
<dbReference type="SMART" id="SM00382">
    <property type="entry name" value="AAA"/>
    <property type="match status" value="1"/>
</dbReference>
<feature type="domain" description="AAA+ ATPase" evidence="1">
    <location>
        <begin position="224"/>
        <end position="452"/>
    </location>
</feature>
<protein>
    <submittedName>
        <fullName evidence="2">NERD domain-containing protein</fullName>
    </submittedName>
</protein>
<dbReference type="Gene3D" id="3.40.50.300">
    <property type="entry name" value="P-loop containing nucleotide triphosphate hydrolases"/>
    <property type="match status" value="2"/>
</dbReference>
<keyword evidence="3" id="KW-1185">Reference proteome</keyword>
<reference evidence="2 3" key="1">
    <citation type="submission" date="2024-03" db="EMBL/GenBank/DDBJ databases">
        <title>Draft genome sequence of Pseudonocardia carboxydivorans JCM 14827.</title>
        <authorList>
            <person name="Duangmal K."/>
        </authorList>
    </citation>
    <scope>NUCLEOTIDE SEQUENCE [LARGE SCALE GENOMIC DNA]</scope>
    <source>
        <strain evidence="2 3">JCM 14827</strain>
    </source>
</reference>
<comment type="caution">
    <text evidence="2">The sequence shown here is derived from an EMBL/GenBank/DDBJ whole genome shotgun (WGS) entry which is preliminary data.</text>
</comment>
<dbReference type="Pfam" id="PF13604">
    <property type="entry name" value="AAA_30"/>
    <property type="match status" value="1"/>
</dbReference>
<dbReference type="PANTHER" id="PTHR11070:SF30">
    <property type="entry name" value="F-BOX DNA HELICASE 1"/>
    <property type="match status" value="1"/>
</dbReference>
<dbReference type="Proteomes" id="UP001367513">
    <property type="component" value="Unassembled WGS sequence"/>
</dbReference>
<dbReference type="InterPro" id="IPR011528">
    <property type="entry name" value="NERD"/>
</dbReference>
<dbReference type="SUPFAM" id="SSF52540">
    <property type="entry name" value="P-loop containing nucleoside triphosphate hydrolases"/>
    <property type="match status" value="1"/>
</dbReference>